<dbReference type="EMBL" id="JACHEF010000002">
    <property type="protein sequence ID" value="MBB6410262.1"/>
    <property type="molecule type" value="Genomic_DNA"/>
</dbReference>
<dbReference type="InterPro" id="IPR006140">
    <property type="entry name" value="D-isomer_DH_NAD-bd"/>
</dbReference>
<dbReference type="FunFam" id="3.40.50.720:FF:000213">
    <property type="entry name" value="Putative 2-hydroxyacid dehydrogenase"/>
    <property type="match status" value="1"/>
</dbReference>
<comment type="caution">
    <text evidence="7">The sequence shown here is derived from an EMBL/GenBank/DDBJ whole genome shotgun (WGS) entry which is preliminary data.</text>
</comment>
<dbReference type="InterPro" id="IPR050223">
    <property type="entry name" value="D-isomer_2-hydroxyacid_DH"/>
</dbReference>
<dbReference type="RefSeq" id="WP_184873180.1">
    <property type="nucleotide sequence ID" value="NZ_JACHEF010000002.1"/>
</dbReference>
<dbReference type="GO" id="GO:0016618">
    <property type="term" value="F:hydroxypyruvate reductase [NAD(P)H] activity"/>
    <property type="evidence" value="ECO:0007669"/>
    <property type="project" value="TreeGrafter"/>
</dbReference>
<evidence type="ECO:0000313" key="8">
    <source>
        <dbReference type="Proteomes" id="UP000556329"/>
    </source>
</evidence>
<evidence type="ECO:0000256" key="4">
    <source>
        <dbReference type="RuleBase" id="RU003719"/>
    </source>
</evidence>
<dbReference type="Proteomes" id="UP000556329">
    <property type="component" value="Unassembled WGS sequence"/>
</dbReference>
<dbReference type="SUPFAM" id="SSF51735">
    <property type="entry name" value="NAD(P)-binding Rossmann-fold domains"/>
    <property type="match status" value="1"/>
</dbReference>
<dbReference type="SUPFAM" id="SSF52283">
    <property type="entry name" value="Formate/glycerate dehydrogenase catalytic domain-like"/>
    <property type="match status" value="1"/>
</dbReference>
<keyword evidence="3" id="KW-0520">NAD</keyword>
<dbReference type="InterPro" id="IPR006139">
    <property type="entry name" value="D-isomer_2_OHA_DH_cat_dom"/>
</dbReference>
<evidence type="ECO:0000313" key="7">
    <source>
        <dbReference type="EMBL" id="MBB6410262.1"/>
    </source>
</evidence>
<dbReference type="Pfam" id="PF02826">
    <property type="entry name" value="2-Hacid_dh_C"/>
    <property type="match status" value="1"/>
</dbReference>
<organism evidence="7 8">
    <name type="scientific">Mesorhizobium sangaii</name>
    <dbReference type="NCBI Taxonomy" id="505389"/>
    <lineage>
        <taxon>Bacteria</taxon>
        <taxon>Pseudomonadati</taxon>
        <taxon>Pseudomonadota</taxon>
        <taxon>Alphaproteobacteria</taxon>
        <taxon>Hyphomicrobiales</taxon>
        <taxon>Phyllobacteriaceae</taxon>
        <taxon>Mesorhizobium</taxon>
    </lineage>
</organism>
<dbReference type="GO" id="GO:0051287">
    <property type="term" value="F:NAD binding"/>
    <property type="evidence" value="ECO:0007669"/>
    <property type="project" value="InterPro"/>
</dbReference>
<dbReference type="CDD" id="cd12156">
    <property type="entry name" value="HPPR"/>
    <property type="match status" value="1"/>
</dbReference>
<evidence type="ECO:0000259" key="5">
    <source>
        <dbReference type="Pfam" id="PF00389"/>
    </source>
</evidence>
<evidence type="ECO:0000256" key="1">
    <source>
        <dbReference type="ARBA" id="ARBA00022857"/>
    </source>
</evidence>
<feature type="domain" description="D-isomer specific 2-hydroxyacid dehydrogenase NAD-binding" evidence="6">
    <location>
        <begin position="112"/>
        <end position="286"/>
    </location>
</feature>
<dbReference type="PANTHER" id="PTHR10996">
    <property type="entry name" value="2-HYDROXYACID DEHYDROGENASE-RELATED"/>
    <property type="match status" value="1"/>
</dbReference>
<dbReference type="GO" id="GO:0005829">
    <property type="term" value="C:cytosol"/>
    <property type="evidence" value="ECO:0007669"/>
    <property type="project" value="TreeGrafter"/>
</dbReference>
<protein>
    <submittedName>
        <fullName evidence="7">Lactate dehydrogenase-like 2-hydroxyacid dehydrogenase</fullName>
    </submittedName>
</protein>
<evidence type="ECO:0000256" key="3">
    <source>
        <dbReference type="ARBA" id="ARBA00023027"/>
    </source>
</evidence>
<evidence type="ECO:0000259" key="6">
    <source>
        <dbReference type="Pfam" id="PF02826"/>
    </source>
</evidence>
<dbReference type="GO" id="GO:0030267">
    <property type="term" value="F:glyoxylate reductase (NADPH) activity"/>
    <property type="evidence" value="ECO:0007669"/>
    <property type="project" value="TreeGrafter"/>
</dbReference>
<dbReference type="Pfam" id="PF00389">
    <property type="entry name" value="2-Hacid_dh"/>
    <property type="match status" value="1"/>
</dbReference>
<gene>
    <name evidence="7" type="ORF">HNQ71_002927</name>
</gene>
<keyword evidence="1" id="KW-0521">NADP</keyword>
<sequence>MTKAEQLQTVAILVPGDFNDHAIKRIDNTFNRVRIERADPALVTDEMRGNVRGIASFAGINAAMMDALPNLELIASFGVGYDSVDVGHAAAKNIMVTNTPDVLTEEVADTTIGLLINTIRDLPRAETWLRDGSWLRKGNYPLSRLTLRGRKVGIFGMGRIGQAVARRLEAFGLPVAYHNRRRVEGLSYQYHPTLKGLAEAVDTLISVAPGGASTERAVNAEILSALGANGVFVNIGRGSTVDEAALAAALANGTIAAAGLDVFADEPNVPKALLDAPNTSLLPHVGSASDHTRRAMADLCVDNLVSWFAERRPLTPVPETVNVKAKANPGKV</sequence>
<accession>A0A841PJC1</accession>
<evidence type="ECO:0000256" key="2">
    <source>
        <dbReference type="ARBA" id="ARBA00023002"/>
    </source>
</evidence>
<name>A0A841PJC1_9HYPH</name>
<dbReference type="Gene3D" id="3.40.50.720">
    <property type="entry name" value="NAD(P)-binding Rossmann-like Domain"/>
    <property type="match status" value="2"/>
</dbReference>
<keyword evidence="2 4" id="KW-0560">Oxidoreductase</keyword>
<dbReference type="InterPro" id="IPR036291">
    <property type="entry name" value="NAD(P)-bd_dom_sf"/>
</dbReference>
<dbReference type="PANTHER" id="PTHR10996:SF178">
    <property type="entry name" value="2-HYDROXYACID DEHYDROGENASE YGL185C-RELATED"/>
    <property type="match status" value="1"/>
</dbReference>
<keyword evidence="8" id="KW-1185">Reference proteome</keyword>
<feature type="domain" description="D-isomer specific 2-hydroxyacid dehydrogenase catalytic" evidence="5">
    <location>
        <begin position="33"/>
        <end position="317"/>
    </location>
</feature>
<comment type="similarity">
    <text evidence="4">Belongs to the D-isomer specific 2-hydroxyacid dehydrogenase family.</text>
</comment>
<proteinExistence type="inferred from homology"/>
<reference evidence="7 8" key="1">
    <citation type="submission" date="2020-08" db="EMBL/GenBank/DDBJ databases">
        <title>Genomic Encyclopedia of Type Strains, Phase IV (KMG-IV): sequencing the most valuable type-strain genomes for metagenomic binning, comparative biology and taxonomic classification.</title>
        <authorList>
            <person name="Goeker M."/>
        </authorList>
    </citation>
    <scope>NUCLEOTIDE SEQUENCE [LARGE SCALE GENOMIC DNA]</scope>
    <source>
        <strain evidence="7 8">DSM 100039</strain>
    </source>
</reference>
<dbReference type="AlphaFoldDB" id="A0A841PJC1"/>